<organism evidence="1 2">
    <name type="scientific">Prunus armeniaca</name>
    <name type="common">Apricot</name>
    <name type="synonym">Armeniaca vulgaris</name>
    <dbReference type="NCBI Taxonomy" id="36596"/>
    <lineage>
        <taxon>Eukaryota</taxon>
        <taxon>Viridiplantae</taxon>
        <taxon>Streptophyta</taxon>
        <taxon>Embryophyta</taxon>
        <taxon>Tracheophyta</taxon>
        <taxon>Spermatophyta</taxon>
        <taxon>Magnoliopsida</taxon>
        <taxon>eudicotyledons</taxon>
        <taxon>Gunneridae</taxon>
        <taxon>Pentapetalae</taxon>
        <taxon>rosids</taxon>
        <taxon>fabids</taxon>
        <taxon>Rosales</taxon>
        <taxon>Rosaceae</taxon>
        <taxon>Amygdaloideae</taxon>
        <taxon>Amygdaleae</taxon>
        <taxon>Prunus</taxon>
    </lineage>
</organism>
<protein>
    <submittedName>
        <fullName evidence="1">Uncharacterized protein</fullName>
    </submittedName>
</protein>
<gene>
    <name evidence="1" type="ORF">CURHAP_LOCUS41802</name>
</gene>
<evidence type="ECO:0000313" key="1">
    <source>
        <dbReference type="EMBL" id="CAB4285833.1"/>
    </source>
</evidence>
<dbReference type="EMBL" id="CAEKDK010000007">
    <property type="protein sequence ID" value="CAB4285833.1"/>
    <property type="molecule type" value="Genomic_DNA"/>
</dbReference>
<reference evidence="1 2" key="1">
    <citation type="submission" date="2020-05" db="EMBL/GenBank/DDBJ databases">
        <authorList>
            <person name="Campoy J."/>
            <person name="Schneeberger K."/>
            <person name="Spophaly S."/>
        </authorList>
    </citation>
    <scope>NUCLEOTIDE SEQUENCE [LARGE SCALE GENOMIC DNA]</scope>
    <source>
        <strain evidence="1">PruArmRojPasFocal</strain>
    </source>
</reference>
<accession>A0A6J5VCG4</accession>
<evidence type="ECO:0000313" key="2">
    <source>
        <dbReference type="Proteomes" id="UP000507222"/>
    </source>
</evidence>
<name>A0A6J5VCG4_PRUAR</name>
<dbReference type="Proteomes" id="UP000507222">
    <property type="component" value="Unassembled WGS sequence"/>
</dbReference>
<dbReference type="AlphaFoldDB" id="A0A6J5VCG4"/>
<proteinExistence type="predicted"/>
<sequence length="117" mass="13417">MHTLAEWKARSCVDFWRYRLGARRQHGKRGIIRVKYFGKGGRACPYRAEHGPVLRKMRQGPKLQQDLRLQQELSGRGILGAGPLGFGKSFSRVEGVMSWAFLEYHYGPTVRESGILR</sequence>